<feature type="binding site" evidence="8">
    <location>
        <begin position="35"/>
        <end position="37"/>
    </location>
    <ligand>
        <name>S-adenosyl-L-methionine</name>
        <dbReference type="ChEBI" id="CHEBI:59789"/>
    </ligand>
</feature>
<dbReference type="GO" id="GO:0000287">
    <property type="term" value="F:magnesium ion binding"/>
    <property type="evidence" value="ECO:0007669"/>
    <property type="project" value="UniProtKB-UniRule"/>
</dbReference>
<comment type="pathway">
    <text evidence="8">Purine metabolism; 7-cyano-7-deazaguanine biosynthesis.</text>
</comment>
<reference evidence="10 11" key="1">
    <citation type="journal article" date="2017" name="ISME J.">
        <title>Energy and carbon metabolisms in a deep terrestrial subsurface fluid microbial community.</title>
        <authorList>
            <person name="Momper L."/>
            <person name="Jungbluth S.P."/>
            <person name="Lee M.D."/>
            <person name="Amend J.P."/>
        </authorList>
    </citation>
    <scope>NUCLEOTIDE SEQUENCE [LARGE SCALE GENOMIC DNA]</scope>
    <source>
        <strain evidence="10">SURF_17</strain>
    </source>
</reference>
<comment type="caution">
    <text evidence="8">Lacks conserved residue(s) required for the propagation of feature annotation.</text>
</comment>
<dbReference type="PANTHER" id="PTHR42836:SF1">
    <property type="entry name" value="7-CARBOXY-7-DEAZAGUANINE SYNTHASE"/>
    <property type="match status" value="1"/>
</dbReference>
<keyword evidence="6 8" id="KW-0411">Iron-sulfur</keyword>
<keyword evidence="5 8" id="KW-0408">Iron</keyword>
<dbReference type="InterPro" id="IPR058240">
    <property type="entry name" value="rSAM_sf"/>
</dbReference>
<dbReference type="Proteomes" id="UP000285961">
    <property type="component" value="Unassembled WGS sequence"/>
</dbReference>
<dbReference type="PIRSF" id="PIRSF000370">
    <property type="entry name" value="QueE"/>
    <property type="match status" value="1"/>
</dbReference>
<evidence type="ECO:0000259" key="9">
    <source>
        <dbReference type="PROSITE" id="PS51918"/>
    </source>
</evidence>
<dbReference type="GO" id="GO:0016840">
    <property type="term" value="F:carbon-nitrogen lyase activity"/>
    <property type="evidence" value="ECO:0007669"/>
    <property type="project" value="UniProtKB-UniRule"/>
</dbReference>
<dbReference type="Pfam" id="PF04055">
    <property type="entry name" value="Radical_SAM"/>
    <property type="match status" value="1"/>
</dbReference>
<comment type="cofactor">
    <cofactor evidence="8">
        <name>S-adenosyl-L-methionine</name>
        <dbReference type="ChEBI" id="CHEBI:59789"/>
    </cofactor>
    <text evidence="8">Binds 1 S-adenosyl-L-methionine per subunit.</text>
</comment>
<evidence type="ECO:0000313" key="11">
    <source>
        <dbReference type="Proteomes" id="UP000285961"/>
    </source>
</evidence>
<comment type="similarity">
    <text evidence="8">Belongs to the radical SAM superfamily. 7-carboxy-7-deazaguanine synthase family.</text>
</comment>
<dbReference type="InterPro" id="IPR007197">
    <property type="entry name" value="rSAM"/>
</dbReference>
<dbReference type="SFLD" id="SFLDS00029">
    <property type="entry name" value="Radical_SAM"/>
    <property type="match status" value="1"/>
</dbReference>
<feature type="binding site" evidence="8">
    <location>
        <position position="70"/>
    </location>
    <ligand>
        <name>S-adenosyl-L-methionine</name>
        <dbReference type="ChEBI" id="CHEBI:59789"/>
    </ligand>
</feature>
<dbReference type="GO" id="GO:0051539">
    <property type="term" value="F:4 iron, 4 sulfur cluster binding"/>
    <property type="evidence" value="ECO:0007669"/>
    <property type="project" value="UniProtKB-UniRule"/>
</dbReference>
<feature type="binding site" evidence="8">
    <location>
        <position position="38"/>
    </location>
    <ligand>
        <name>Mg(2+)</name>
        <dbReference type="ChEBI" id="CHEBI:18420"/>
    </ligand>
</feature>
<keyword evidence="4 8" id="KW-0460">Magnesium</keyword>
<evidence type="ECO:0000256" key="3">
    <source>
        <dbReference type="ARBA" id="ARBA00022723"/>
    </source>
</evidence>
<dbReference type="HAMAP" id="MF_00917">
    <property type="entry name" value="QueE"/>
    <property type="match status" value="1"/>
</dbReference>
<feature type="binding site" evidence="8">
    <location>
        <position position="36"/>
    </location>
    <ligand>
        <name>[4Fe-4S] cluster</name>
        <dbReference type="ChEBI" id="CHEBI:49883"/>
        <note>4Fe-4S-S-AdoMet</note>
    </ligand>
</feature>
<comment type="function">
    <text evidence="8">Catalyzes the complex heterocyclic radical-mediated conversion of 6-carboxy-5,6,7,8-tetrahydropterin (CPH4) to 7-carboxy-7-deazaguanine (CDG), a step common to the biosynthetic pathways of all 7-deazapurine-containing compounds.</text>
</comment>
<keyword evidence="1 8" id="KW-0004">4Fe-4S</keyword>
<comment type="caution">
    <text evidence="10">The sequence shown here is derived from an EMBL/GenBank/DDBJ whole genome shotgun (WGS) entry which is preliminary data.</text>
</comment>
<keyword evidence="3 8" id="KW-0479">Metal-binding</keyword>
<comment type="catalytic activity">
    <reaction evidence="8">
        <text>6-carboxy-5,6,7,8-tetrahydropterin + H(+) = 7-carboxy-7-carbaguanine + NH4(+)</text>
        <dbReference type="Rhea" id="RHEA:27974"/>
        <dbReference type="ChEBI" id="CHEBI:15378"/>
        <dbReference type="ChEBI" id="CHEBI:28938"/>
        <dbReference type="ChEBI" id="CHEBI:61032"/>
        <dbReference type="ChEBI" id="CHEBI:61036"/>
        <dbReference type="EC" id="4.3.99.3"/>
    </reaction>
</comment>
<keyword evidence="7 8" id="KW-0456">Lyase</keyword>
<dbReference type="GO" id="GO:0008616">
    <property type="term" value="P:tRNA queuosine(34) biosynthetic process"/>
    <property type="evidence" value="ECO:0007669"/>
    <property type="project" value="UniProtKB-UniRule"/>
</dbReference>
<dbReference type="GO" id="GO:1904047">
    <property type="term" value="F:S-adenosyl-L-methionine binding"/>
    <property type="evidence" value="ECO:0007669"/>
    <property type="project" value="UniProtKB-UniRule"/>
</dbReference>
<dbReference type="EMBL" id="QZKI01000125">
    <property type="protein sequence ID" value="RJP65509.1"/>
    <property type="molecule type" value="Genomic_DNA"/>
</dbReference>
<organism evidence="10 11">
    <name type="scientific">Candidatus Abyssobacteria bacterium SURF_17</name>
    <dbReference type="NCBI Taxonomy" id="2093361"/>
    <lineage>
        <taxon>Bacteria</taxon>
        <taxon>Pseudomonadati</taxon>
        <taxon>Candidatus Hydrogenedentota</taxon>
        <taxon>Candidatus Abyssobacteria</taxon>
    </lineage>
</organism>
<dbReference type="PROSITE" id="PS51918">
    <property type="entry name" value="RADICAL_SAM"/>
    <property type="match status" value="1"/>
</dbReference>
<dbReference type="EC" id="4.3.99.3" evidence="8"/>
<dbReference type="PANTHER" id="PTHR42836">
    <property type="entry name" value="7-CARBOXY-7-DEAZAGUANINE SYNTHASE"/>
    <property type="match status" value="1"/>
</dbReference>
<dbReference type="UniPathway" id="UPA00391"/>
<evidence type="ECO:0000313" key="10">
    <source>
        <dbReference type="EMBL" id="RJP65509.1"/>
    </source>
</evidence>
<gene>
    <name evidence="8" type="primary">queE</name>
    <name evidence="10" type="ORF">C4532_17405</name>
</gene>
<dbReference type="Gene3D" id="3.20.20.70">
    <property type="entry name" value="Aldolase class I"/>
    <property type="match status" value="1"/>
</dbReference>
<evidence type="ECO:0000256" key="2">
    <source>
        <dbReference type="ARBA" id="ARBA00022691"/>
    </source>
</evidence>
<sequence length="219" mass="24819">MKIHEIFFSIQGESSHAGVPCAFVRLTGCNLRCSYCDTRHAYEEGDEMTAEQVIERVGRFRAPLVEVTGGEPLLQPETPALVMALADRCYKVLIETNGSLPLKGIDERATVIMDLKCPGSGMSEHMLWENLDALRPHDEIKFVLTDRYDYDWALDIIKTHRLSERHVVHLSPAYGMLEPAELAAWMLEPLTDEALARGLNVRFQLQLHKYIWPGVERGV</sequence>
<dbReference type="AlphaFoldDB" id="A0A419EQ88"/>
<feature type="domain" description="Radical SAM core" evidence="9">
    <location>
        <begin position="16"/>
        <end position="214"/>
    </location>
</feature>
<dbReference type="InterPro" id="IPR024924">
    <property type="entry name" value="7-CO-7-deazaguanine_synth-like"/>
</dbReference>
<keyword evidence="8" id="KW-0671">Queuosine biosynthesis</keyword>
<evidence type="ECO:0000256" key="5">
    <source>
        <dbReference type="ARBA" id="ARBA00023004"/>
    </source>
</evidence>
<evidence type="ECO:0000256" key="4">
    <source>
        <dbReference type="ARBA" id="ARBA00022842"/>
    </source>
</evidence>
<evidence type="ECO:0000256" key="8">
    <source>
        <dbReference type="HAMAP-Rule" id="MF_00917"/>
    </source>
</evidence>
<dbReference type="InterPro" id="IPR013785">
    <property type="entry name" value="Aldolase_TIM"/>
</dbReference>
<feature type="binding site" evidence="8">
    <location>
        <position position="29"/>
    </location>
    <ligand>
        <name>[4Fe-4S] cluster</name>
        <dbReference type="ChEBI" id="CHEBI:49883"/>
        <note>4Fe-4S-S-AdoMet</note>
    </ligand>
</feature>
<protein>
    <recommendedName>
        <fullName evidence="8">7-carboxy-7-deazaguanine synthase</fullName>
        <shortName evidence="8">CDG synthase</shortName>
        <ecNumber evidence="8">4.3.99.3</ecNumber>
    </recommendedName>
    <alternativeName>
        <fullName evidence="8">Queuosine biosynthesis protein QueE</fullName>
    </alternativeName>
</protein>
<proteinExistence type="inferred from homology"/>
<feature type="binding site" evidence="8">
    <location>
        <position position="25"/>
    </location>
    <ligand>
        <name>substrate</name>
    </ligand>
</feature>
<name>A0A419EQ88_9BACT</name>
<feature type="binding site" evidence="8">
    <location>
        <position position="33"/>
    </location>
    <ligand>
        <name>[4Fe-4S] cluster</name>
        <dbReference type="ChEBI" id="CHEBI:49883"/>
        <note>4Fe-4S-S-AdoMet</note>
    </ligand>
</feature>
<feature type="binding site" evidence="8">
    <location>
        <begin position="10"/>
        <end position="12"/>
    </location>
    <ligand>
        <name>substrate</name>
    </ligand>
</feature>
<feature type="binding site" evidence="8">
    <location>
        <position position="68"/>
    </location>
    <ligand>
        <name>substrate</name>
    </ligand>
</feature>
<comment type="cofactor">
    <cofactor evidence="8">
        <name>Mg(2+)</name>
        <dbReference type="ChEBI" id="CHEBI:18420"/>
    </cofactor>
</comment>
<evidence type="ECO:0000256" key="6">
    <source>
        <dbReference type="ARBA" id="ARBA00023014"/>
    </source>
</evidence>
<evidence type="ECO:0000256" key="7">
    <source>
        <dbReference type="ARBA" id="ARBA00023239"/>
    </source>
</evidence>
<comment type="subunit">
    <text evidence="8">Homodimer.</text>
</comment>
<dbReference type="SUPFAM" id="SSF102114">
    <property type="entry name" value="Radical SAM enzymes"/>
    <property type="match status" value="1"/>
</dbReference>
<accession>A0A419EQ88</accession>
<keyword evidence="2 8" id="KW-0949">S-adenosyl-L-methionine</keyword>
<evidence type="ECO:0000256" key="1">
    <source>
        <dbReference type="ARBA" id="ARBA00022485"/>
    </source>
</evidence>
<dbReference type="CDD" id="cd01335">
    <property type="entry name" value="Radical_SAM"/>
    <property type="match status" value="1"/>
</dbReference>
<comment type="cofactor">
    <cofactor evidence="8">
        <name>[4Fe-4S] cluster</name>
        <dbReference type="ChEBI" id="CHEBI:49883"/>
    </cofactor>
    <text evidence="8">Binds 1 [4Fe-4S] cluster. The cluster is coordinated with 3 cysteines and an exchangeable S-adenosyl-L-methionine.</text>
</comment>